<feature type="region of interest" description="Disordered" evidence="1">
    <location>
        <begin position="268"/>
        <end position="287"/>
    </location>
</feature>
<reference evidence="3" key="1">
    <citation type="submission" date="2014-11" db="EMBL/GenBank/DDBJ databases">
        <authorList>
            <person name="Otto D Thomas"/>
            <person name="Naeem Raeece"/>
        </authorList>
    </citation>
    <scope>NUCLEOTIDE SEQUENCE</scope>
</reference>
<organism evidence="3">
    <name type="scientific">Chromera velia CCMP2878</name>
    <dbReference type="NCBI Taxonomy" id="1169474"/>
    <lineage>
        <taxon>Eukaryota</taxon>
        <taxon>Sar</taxon>
        <taxon>Alveolata</taxon>
        <taxon>Colpodellida</taxon>
        <taxon>Chromeraceae</taxon>
        <taxon>Chromera</taxon>
    </lineage>
</organism>
<feature type="chain" id="PRO_5005190607" description="Senescence domain-containing protein" evidence="2">
    <location>
        <begin position="23"/>
        <end position="355"/>
    </location>
</feature>
<accession>A0A0G4GSR2</accession>
<gene>
    <name evidence="3" type="ORF">Cvel_23225</name>
</gene>
<feature type="compositionally biased region" description="Polar residues" evidence="1">
    <location>
        <begin position="39"/>
        <end position="49"/>
    </location>
</feature>
<dbReference type="VEuPathDB" id="CryptoDB:Cvel_23225"/>
<evidence type="ECO:0008006" key="4">
    <source>
        <dbReference type="Google" id="ProtNLM"/>
    </source>
</evidence>
<feature type="region of interest" description="Disordered" evidence="1">
    <location>
        <begin position="24"/>
        <end position="49"/>
    </location>
</feature>
<protein>
    <recommendedName>
        <fullName evidence="4">Senescence domain-containing protein</fullName>
    </recommendedName>
</protein>
<dbReference type="EMBL" id="CDMZ01001514">
    <property type="protein sequence ID" value="CEM33734.1"/>
    <property type="molecule type" value="Genomic_DNA"/>
</dbReference>
<evidence type="ECO:0000256" key="2">
    <source>
        <dbReference type="SAM" id="SignalP"/>
    </source>
</evidence>
<evidence type="ECO:0000256" key="1">
    <source>
        <dbReference type="SAM" id="MobiDB-lite"/>
    </source>
</evidence>
<feature type="compositionally biased region" description="Acidic residues" evidence="1">
    <location>
        <begin position="158"/>
        <end position="167"/>
    </location>
</feature>
<name>A0A0G4GSR2_9ALVE</name>
<proteinExistence type="predicted"/>
<sequence>MSRVLFALVFLSAFGLLAQTKADAQPADWGPSPQPLPPQNTEDFAVSSPSTRTVPEEKHVSVSLVDSDPGAENRRLNIFKSIGNGLAKAGKGMATAGKAAGGAFKKGWDGLDTNAKVIGGGVIGSKVYKKFVKGAPEEAEEVAEEAGEAEGRRMLREEGDDAEEEPASEARRLNIFKSVGKGFKKAGNGIKEGWDKASKGTKTAIEATGRATGVAAAGAGVAKLASNAGREIPEATENDYNQVVENLRRGGLLSDAGEAAEDGARRLASVAPESANTEEEGVTTSSKDRRLNVFKSMGNGMTTAWKSTSKGVKEGVGAAVGAAGTVAVGVGAKKLLDLHNQNVAQDVDEAVEGVS</sequence>
<feature type="signal peptide" evidence="2">
    <location>
        <begin position="1"/>
        <end position="22"/>
    </location>
</feature>
<evidence type="ECO:0000313" key="3">
    <source>
        <dbReference type="EMBL" id="CEM33734.1"/>
    </source>
</evidence>
<dbReference type="AlphaFoldDB" id="A0A0G4GSR2"/>
<keyword evidence="2" id="KW-0732">Signal</keyword>
<feature type="region of interest" description="Disordered" evidence="1">
    <location>
        <begin position="140"/>
        <end position="169"/>
    </location>
</feature>